<keyword evidence="2" id="KW-1133">Transmembrane helix</keyword>
<gene>
    <name evidence="3" type="primary">m38.5</name>
</gene>
<protein>
    <submittedName>
        <fullName evidence="3">Protein m38.5</fullName>
    </submittedName>
</protein>
<sequence>MESVRRPFFGFVSERPALLFASGALGFVAGWILSNWLTRRRDSQNCSGSSCDRPAGDVTDDGSAVYVGLRRRRFSWGSRERRFAEETANELIRVLRDIRRDCQQQLQQQQEQQQQEKQQQQQPQPQSRPQSQRQEAGDGGVDNDNRAEHREDVRQRDGSGVRHPGGETGTGFGDEHLYVCEDFEGVYDSEDGDYTF</sequence>
<dbReference type="EMBL" id="PP756680">
    <property type="protein sequence ID" value="XAO37363.1"/>
    <property type="molecule type" value="Genomic_DNA"/>
</dbReference>
<feature type="compositionally biased region" description="Low complexity" evidence="1">
    <location>
        <begin position="106"/>
        <end position="134"/>
    </location>
</feature>
<name>A0AAU6W8X7_9BETA</name>
<dbReference type="EMBL" id="PP756678">
    <property type="protein sequence ID" value="XAO37083.1"/>
    <property type="molecule type" value="Genomic_DNA"/>
</dbReference>
<evidence type="ECO:0000256" key="2">
    <source>
        <dbReference type="SAM" id="Phobius"/>
    </source>
</evidence>
<dbReference type="EMBL" id="PP756681">
    <property type="protein sequence ID" value="XAO37503.1"/>
    <property type="molecule type" value="Genomic_DNA"/>
</dbReference>
<feature type="region of interest" description="Disordered" evidence="1">
    <location>
        <begin position="106"/>
        <end position="174"/>
    </location>
</feature>
<dbReference type="EMBL" id="PP756679">
    <property type="protein sequence ID" value="XAO37223.1"/>
    <property type="molecule type" value="Genomic_DNA"/>
</dbReference>
<keyword evidence="2" id="KW-0472">Membrane</keyword>
<accession>A0AAU6W8X7</accession>
<reference evidence="3" key="1">
    <citation type="submission" date="2024-05" db="EMBL/GenBank/DDBJ databases">
        <title>Fine-tuning the evolutionary stability and environmental longevity of recombinant transmissible vaccines.</title>
        <authorList>
            <person name="Chan B."/>
            <person name="Nuismer S.L."/>
            <person name="Nichols J."/>
            <person name="Davison A.J."/>
            <person name="Alqirbi H."/>
            <person name="Jarvis M.A."/>
            <person name="Redwood A.J."/>
        </authorList>
    </citation>
    <scope>NUCLEOTIDE SEQUENCE</scope>
    <source>
        <strain evidence="3">K181</strain>
    </source>
</reference>
<feature type="compositionally biased region" description="Basic and acidic residues" evidence="1">
    <location>
        <begin position="143"/>
        <end position="160"/>
    </location>
</feature>
<evidence type="ECO:0000313" key="3">
    <source>
        <dbReference type="EMBL" id="XAO37503.1"/>
    </source>
</evidence>
<proteinExistence type="predicted"/>
<keyword evidence="2" id="KW-0812">Transmembrane</keyword>
<feature type="transmembrane region" description="Helical" evidence="2">
    <location>
        <begin position="17"/>
        <end position="37"/>
    </location>
</feature>
<organism evidence="3">
    <name type="scientific">Muromegalovirus muridbeta1</name>
    <dbReference type="NCBI Taxonomy" id="3050323"/>
    <lineage>
        <taxon>Viruses</taxon>
        <taxon>Duplodnaviria</taxon>
        <taxon>Heunggongvirae</taxon>
        <taxon>Peploviricota</taxon>
        <taxon>Herviviricetes</taxon>
        <taxon>Herpesvirales</taxon>
        <taxon>Orthoherpesviridae</taxon>
        <taxon>Betaherpesvirinae</taxon>
        <taxon>Muromegalovirus</taxon>
    </lineage>
</organism>
<evidence type="ECO:0000256" key="1">
    <source>
        <dbReference type="SAM" id="MobiDB-lite"/>
    </source>
</evidence>